<keyword evidence="1" id="KW-0378">Hydrolase</keyword>
<proteinExistence type="predicted"/>
<gene>
    <name evidence="1" type="ORF">OG699_04830</name>
</gene>
<dbReference type="Gene3D" id="3.40.50.1000">
    <property type="entry name" value="HAD superfamily/HAD-like"/>
    <property type="match status" value="1"/>
</dbReference>
<dbReference type="PANTHER" id="PTHR43434">
    <property type="entry name" value="PHOSPHOGLYCOLATE PHOSPHATASE"/>
    <property type="match status" value="1"/>
</dbReference>
<organism evidence="1">
    <name type="scientific">Streptomyces sp. NBC_01393</name>
    <dbReference type="NCBI Taxonomy" id="2903851"/>
    <lineage>
        <taxon>Bacteria</taxon>
        <taxon>Bacillati</taxon>
        <taxon>Actinomycetota</taxon>
        <taxon>Actinomycetes</taxon>
        <taxon>Kitasatosporales</taxon>
        <taxon>Streptomycetaceae</taxon>
        <taxon>Streptomyces</taxon>
    </lineage>
</organism>
<accession>A0AAU3HSJ6</accession>
<name>A0AAU3HSJ6_9ACTN</name>
<sequence>MTAGTGKTLVVTSRIENVRELVARTRYVVLGFDGPICQLFSGPSATAVARAQRDRLTEAGLGAMLTDEERGPADPYRVLTAVAGRHPGSEALARLDAWLTRAELEAVRTAMPTAYADPLIHTWAAVGARLAVATGTSARAVTSYLDARGLTPRFAPYIFGRAPDPGTLTPRPAALSLALGAMEAAPDASLMIGGTPADHAAAHHAGVRFLGYARHPARARALREAGVPDRCVTDSLEPLLRALRDSS</sequence>
<dbReference type="PANTHER" id="PTHR43434:SF1">
    <property type="entry name" value="PHOSPHOGLYCOLATE PHOSPHATASE"/>
    <property type="match status" value="1"/>
</dbReference>
<dbReference type="InterPro" id="IPR050155">
    <property type="entry name" value="HAD-like_hydrolase_sf"/>
</dbReference>
<dbReference type="Pfam" id="PF00702">
    <property type="entry name" value="Hydrolase"/>
    <property type="match status" value="1"/>
</dbReference>
<evidence type="ECO:0000313" key="1">
    <source>
        <dbReference type="EMBL" id="WTZ07383.1"/>
    </source>
</evidence>
<dbReference type="EMBL" id="CP109546">
    <property type="protein sequence ID" value="WTZ07383.1"/>
    <property type="molecule type" value="Genomic_DNA"/>
</dbReference>
<protein>
    <submittedName>
        <fullName evidence="1">HAD hydrolase-like protein</fullName>
    </submittedName>
</protein>
<dbReference type="GO" id="GO:0006281">
    <property type="term" value="P:DNA repair"/>
    <property type="evidence" value="ECO:0007669"/>
    <property type="project" value="TreeGrafter"/>
</dbReference>
<dbReference type="InterPro" id="IPR036412">
    <property type="entry name" value="HAD-like_sf"/>
</dbReference>
<dbReference type="AlphaFoldDB" id="A0AAU3HSJ6"/>
<reference evidence="1" key="1">
    <citation type="submission" date="2022-10" db="EMBL/GenBank/DDBJ databases">
        <title>The complete genomes of actinobacterial strains from the NBC collection.</title>
        <authorList>
            <person name="Joergensen T.S."/>
            <person name="Alvarez Arevalo M."/>
            <person name="Sterndorff E.B."/>
            <person name="Faurdal D."/>
            <person name="Vuksanovic O."/>
            <person name="Mourched A.-S."/>
            <person name="Charusanti P."/>
            <person name="Shaw S."/>
            <person name="Blin K."/>
            <person name="Weber T."/>
        </authorList>
    </citation>
    <scope>NUCLEOTIDE SEQUENCE</scope>
    <source>
        <strain evidence="1">NBC_01393</strain>
    </source>
</reference>
<dbReference type="InterPro" id="IPR023214">
    <property type="entry name" value="HAD_sf"/>
</dbReference>
<dbReference type="GO" id="GO:0005829">
    <property type="term" value="C:cytosol"/>
    <property type="evidence" value="ECO:0007669"/>
    <property type="project" value="TreeGrafter"/>
</dbReference>
<dbReference type="GO" id="GO:0008967">
    <property type="term" value="F:phosphoglycolate phosphatase activity"/>
    <property type="evidence" value="ECO:0007669"/>
    <property type="project" value="TreeGrafter"/>
</dbReference>
<dbReference type="SUPFAM" id="SSF56784">
    <property type="entry name" value="HAD-like"/>
    <property type="match status" value="1"/>
</dbReference>